<dbReference type="GO" id="GO:0042158">
    <property type="term" value="P:lipoprotein biosynthetic process"/>
    <property type="evidence" value="ECO:0007669"/>
    <property type="project" value="InterPro"/>
</dbReference>
<dbReference type="CDD" id="cd07571">
    <property type="entry name" value="ALP_N-acyl_transferase"/>
    <property type="match status" value="1"/>
</dbReference>
<keyword evidence="2" id="KW-1003">Cell membrane</keyword>
<keyword evidence="7" id="KW-0012">Acyltransferase</keyword>
<evidence type="ECO:0000256" key="2">
    <source>
        <dbReference type="ARBA" id="ARBA00022475"/>
    </source>
</evidence>
<protein>
    <recommendedName>
        <fullName evidence="9">CN hydrolase domain-containing protein</fullName>
    </recommendedName>
</protein>
<dbReference type="InterPro" id="IPR004563">
    <property type="entry name" value="Apolipo_AcylTrfase"/>
</dbReference>
<feature type="transmembrane region" description="Helical" evidence="8">
    <location>
        <begin position="153"/>
        <end position="176"/>
    </location>
</feature>
<evidence type="ECO:0000256" key="5">
    <source>
        <dbReference type="ARBA" id="ARBA00022989"/>
    </source>
</evidence>
<dbReference type="AlphaFoldDB" id="A0A381TKF1"/>
<feature type="transmembrane region" description="Helical" evidence="8">
    <location>
        <begin position="77"/>
        <end position="102"/>
    </location>
</feature>
<accession>A0A381TKF1</accession>
<dbReference type="GO" id="GO:0016410">
    <property type="term" value="F:N-acyltransferase activity"/>
    <property type="evidence" value="ECO:0007669"/>
    <property type="project" value="InterPro"/>
</dbReference>
<evidence type="ECO:0000256" key="3">
    <source>
        <dbReference type="ARBA" id="ARBA00022679"/>
    </source>
</evidence>
<feature type="transmembrane region" description="Helical" evidence="8">
    <location>
        <begin position="6"/>
        <end position="38"/>
    </location>
</feature>
<evidence type="ECO:0000256" key="4">
    <source>
        <dbReference type="ARBA" id="ARBA00022692"/>
    </source>
</evidence>
<feature type="transmembrane region" description="Helical" evidence="8">
    <location>
        <begin position="50"/>
        <end position="71"/>
    </location>
</feature>
<evidence type="ECO:0000259" key="9">
    <source>
        <dbReference type="PROSITE" id="PS50263"/>
    </source>
</evidence>
<feature type="transmembrane region" description="Helical" evidence="8">
    <location>
        <begin position="114"/>
        <end position="133"/>
    </location>
</feature>
<dbReference type="InterPro" id="IPR003010">
    <property type="entry name" value="C-N_Hydrolase"/>
</dbReference>
<keyword evidence="3" id="KW-0808">Transferase</keyword>
<evidence type="ECO:0000256" key="8">
    <source>
        <dbReference type="SAM" id="Phobius"/>
    </source>
</evidence>
<comment type="subcellular location">
    <subcellularLocation>
        <location evidence="1">Cell membrane</location>
        <topology evidence="1">Multi-pass membrane protein</topology>
    </subcellularLocation>
</comment>
<dbReference type="PROSITE" id="PS50263">
    <property type="entry name" value="CN_HYDROLASE"/>
    <property type="match status" value="1"/>
</dbReference>
<dbReference type="SUPFAM" id="SSF56317">
    <property type="entry name" value="Carbon-nitrogen hydrolase"/>
    <property type="match status" value="1"/>
</dbReference>
<keyword evidence="4 8" id="KW-0812">Transmembrane</keyword>
<dbReference type="InterPro" id="IPR036526">
    <property type="entry name" value="C-N_Hydrolase_sf"/>
</dbReference>
<proteinExistence type="inferred from homology"/>
<gene>
    <name evidence="10" type="ORF">METZ01_LOCUS69384</name>
</gene>
<dbReference type="HAMAP" id="MF_01148">
    <property type="entry name" value="Lnt"/>
    <property type="match status" value="1"/>
</dbReference>
<keyword evidence="5 8" id="KW-1133">Transmembrane helix</keyword>
<dbReference type="GO" id="GO:0005886">
    <property type="term" value="C:plasma membrane"/>
    <property type="evidence" value="ECO:0007669"/>
    <property type="project" value="UniProtKB-SubCell"/>
</dbReference>
<evidence type="ECO:0000256" key="1">
    <source>
        <dbReference type="ARBA" id="ARBA00004651"/>
    </source>
</evidence>
<dbReference type="NCBIfam" id="TIGR00546">
    <property type="entry name" value="lnt"/>
    <property type="match status" value="1"/>
</dbReference>
<dbReference type="InterPro" id="IPR045378">
    <property type="entry name" value="LNT_N"/>
</dbReference>
<name>A0A381TKF1_9ZZZZ</name>
<evidence type="ECO:0000313" key="10">
    <source>
        <dbReference type="EMBL" id="SVA16530.1"/>
    </source>
</evidence>
<dbReference type="Pfam" id="PF00795">
    <property type="entry name" value="CN_hydrolase"/>
    <property type="match status" value="1"/>
</dbReference>
<dbReference type="PANTHER" id="PTHR38686:SF1">
    <property type="entry name" value="APOLIPOPROTEIN N-ACYLTRANSFERASE"/>
    <property type="match status" value="1"/>
</dbReference>
<dbReference type="EMBL" id="UINC01004741">
    <property type="protein sequence ID" value="SVA16530.1"/>
    <property type="molecule type" value="Genomic_DNA"/>
</dbReference>
<dbReference type="Gene3D" id="3.60.110.10">
    <property type="entry name" value="Carbon-nitrogen hydrolase"/>
    <property type="match status" value="1"/>
</dbReference>
<dbReference type="PANTHER" id="PTHR38686">
    <property type="entry name" value="APOLIPOPROTEIN N-ACYLTRANSFERASE"/>
    <property type="match status" value="1"/>
</dbReference>
<organism evidence="10">
    <name type="scientific">marine metagenome</name>
    <dbReference type="NCBI Taxonomy" id="408172"/>
    <lineage>
        <taxon>unclassified sequences</taxon>
        <taxon>metagenomes</taxon>
        <taxon>ecological metagenomes</taxon>
    </lineage>
</organism>
<feature type="domain" description="CN hydrolase" evidence="9">
    <location>
        <begin position="218"/>
        <end position="457"/>
    </location>
</feature>
<feature type="transmembrane region" description="Helical" evidence="8">
    <location>
        <begin position="467"/>
        <end position="486"/>
    </location>
</feature>
<reference evidence="10" key="1">
    <citation type="submission" date="2018-05" db="EMBL/GenBank/DDBJ databases">
        <authorList>
            <person name="Lanie J.A."/>
            <person name="Ng W.-L."/>
            <person name="Kazmierczak K.M."/>
            <person name="Andrzejewski T.M."/>
            <person name="Davidsen T.M."/>
            <person name="Wayne K.J."/>
            <person name="Tettelin H."/>
            <person name="Glass J.I."/>
            <person name="Rusch D."/>
            <person name="Podicherti R."/>
            <person name="Tsui H.-C.T."/>
            <person name="Winkler M.E."/>
        </authorList>
    </citation>
    <scope>NUCLEOTIDE SEQUENCE</scope>
</reference>
<feature type="transmembrane region" description="Helical" evidence="8">
    <location>
        <begin position="183"/>
        <end position="202"/>
    </location>
</feature>
<evidence type="ECO:0000256" key="7">
    <source>
        <dbReference type="ARBA" id="ARBA00023315"/>
    </source>
</evidence>
<evidence type="ECO:0000256" key="6">
    <source>
        <dbReference type="ARBA" id="ARBA00023136"/>
    </source>
</evidence>
<keyword evidence="6 8" id="KW-0472">Membrane</keyword>
<dbReference type="Pfam" id="PF20154">
    <property type="entry name" value="LNT_N"/>
    <property type="match status" value="1"/>
</dbReference>
<sequence length="495" mass="56058">MKTYLIALFCGLLFPLGFAPFNIWPFTILSLSLILYLINKTSVKGAFLVGWIYGIGLWGLGISWVYVSIYYHGKLGLVSSFIITFVFISLLSLYTGLTAYLFKKFKTNNEYLDYLIFFPVVWVSIEVLRSYLFTGFPWLIVGTSLAGTSIGGWIPILGSYGVSILTLMISGSLVLMFKKELKINWYPALIIMIILVSSFTLYKINWTKEITTIQASIYQPNLTLEEKWSSKGVRQTMALVKSSVLNADEGEFIFFPETALIFDKEEMQPWISDLEGQATQRNISLISGIFAKDPENPGSIERYNRIQGFGATKGHYDKIHLVPFGEFIPLKDYIGKILDIMGINQVNTLQGESYSPLISNKLSISTSICYEIAFSELVRKTAKSGNLLVTISNDTWFGASIGPEQHLEIAQSRALEHQKSLIRATNSGISAIIDRRGKIVKRQDFFERKELKGEISIYEGNTPFSIIGNYFIYGYIILIYMYLFILKRTYVLNKS</sequence>